<dbReference type="InterPro" id="IPR008969">
    <property type="entry name" value="CarboxyPept-like_regulatory"/>
</dbReference>
<evidence type="ECO:0000256" key="6">
    <source>
        <dbReference type="ARBA" id="ARBA00023077"/>
    </source>
</evidence>
<evidence type="ECO:0000256" key="1">
    <source>
        <dbReference type="ARBA" id="ARBA00004571"/>
    </source>
</evidence>
<dbReference type="GO" id="GO:0044718">
    <property type="term" value="P:siderophore transmembrane transport"/>
    <property type="evidence" value="ECO:0007669"/>
    <property type="project" value="TreeGrafter"/>
</dbReference>
<keyword evidence="9 10" id="KW-0998">Cell outer membrane</keyword>
<keyword evidence="6 11" id="KW-0798">TonB box</keyword>
<dbReference type="InterPro" id="IPR012910">
    <property type="entry name" value="Plug_dom"/>
</dbReference>
<evidence type="ECO:0000256" key="11">
    <source>
        <dbReference type="RuleBase" id="RU003357"/>
    </source>
</evidence>
<dbReference type="Pfam" id="PF13715">
    <property type="entry name" value="CarbopepD_reg_2"/>
    <property type="match status" value="1"/>
</dbReference>
<dbReference type="InterPro" id="IPR036942">
    <property type="entry name" value="Beta-barrel_TonB_sf"/>
</dbReference>
<dbReference type="PANTHER" id="PTHR30069">
    <property type="entry name" value="TONB-DEPENDENT OUTER MEMBRANE RECEPTOR"/>
    <property type="match status" value="1"/>
</dbReference>
<proteinExistence type="inferred from homology"/>
<name>A0A4U1CT28_9SPHI</name>
<accession>A0A4U1CT28</accession>
<keyword evidence="3 10" id="KW-1134">Transmembrane beta strand</keyword>
<dbReference type="PANTHER" id="PTHR30069:SF29">
    <property type="entry name" value="HEMOGLOBIN AND HEMOGLOBIN-HAPTOGLOBIN-BINDING PROTEIN 1-RELATED"/>
    <property type="match status" value="1"/>
</dbReference>
<sequence length="795" mass="90547">MLLFVGICFGQALLAQTRNVYGTLTDDQNQPIVGLQLNLLKPLRTTISDSLGRFQFKNLANGKYHVFINSISYQSFKQNVVIDDEDVHVNIKLRSASHLLDEVTIKNNANKQRIREESLNLEIVKSDFIQRNLGGSLMQTLQRLPGIKTIGIGSGQSKPLIRGLGFNRVVVVDKGIKHEGQQWGADHGLEIDQFAAEEVELLKGAASFVYGADAIAGAIHIKAPTVPAPNSFGGDVNLIGKTNNNLYGTSVHLYQRKNTLFFDTRITYQNYGDYRVPTDTLYVYDFAVPLHKRALRNTAGKEMGLHFNTGYLGNQFKSVFYISHITSKSGFFANAHGLEPRRVDAALHDQSDRDILMPNQEVAHFKLINRTNFNIYNHAIEAEFGYQHNFREEFNHYVNHGYMPPVYPSSLNIPINLERAFDKHVYSFNLKDHFNLGKHHLQIGANAELQQNEINGWSFLVPAFKQQTFGLYGYDKWEVNDRLLLHGALRYDFAQINLHQYTDWFLSETTNGAANQTELLVRAQQLNRNFNSLVWSIGMNYNLPQLEFKANIGKSFRIPIAKELGANGVNYHYFSYEKGDRNLNPEQSYQVDLSIAFHSSKWTVKISPFFNYFPNYIYLNPTAAHDYFYGAGNQVFQYAQSKVMRYGGEAELKYQFSSKISSSFLLEYLYAKQLSGSKKGYTLPFSPPASALFNLSYNLPKFGFLKEPYFSIDYRITAKQHNIVPPEQKTKGYQLFNLQTGAKVNISNGQSLSLSLQVQNIFNTKYLNHTSFYRLISLPEQGRNIVLSVKVPFNF</sequence>
<feature type="domain" description="TonB-dependent receptor-like beta-barrel" evidence="12">
    <location>
        <begin position="377"/>
        <end position="761"/>
    </location>
</feature>
<dbReference type="SUPFAM" id="SSF49464">
    <property type="entry name" value="Carboxypeptidase regulatory domain-like"/>
    <property type="match status" value="1"/>
</dbReference>
<organism evidence="14 15">
    <name type="scientific">Pedobacter polaris</name>
    <dbReference type="NCBI Taxonomy" id="2571273"/>
    <lineage>
        <taxon>Bacteria</taxon>
        <taxon>Pseudomonadati</taxon>
        <taxon>Bacteroidota</taxon>
        <taxon>Sphingobacteriia</taxon>
        <taxon>Sphingobacteriales</taxon>
        <taxon>Sphingobacteriaceae</taxon>
        <taxon>Pedobacter</taxon>
    </lineage>
</organism>
<dbReference type="EMBL" id="SWBR01000002">
    <property type="protein sequence ID" value="TKC10954.1"/>
    <property type="molecule type" value="Genomic_DNA"/>
</dbReference>
<evidence type="ECO:0000256" key="3">
    <source>
        <dbReference type="ARBA" id="ARBA00022452"/>
    </source>
</evidence>
<feature type="domain" description="TonB-dependent receptor plug" evidence="13">
    <location>
        <begin position="116"/>
        <end position="218"/>
    </location>
</feature>
<evidence type="ECO:0000259" key="13">
    <source>
        <dbReference type="Pfam" id="PF07715"/>
    </source>
</evidence>
<dbReference type="Pfam" id="PF00593">
    <property type="entry name" value="TonB_dep_Rec_b-barrel"/>
    <property type="match status" value="1"/>
</dbReference>
<comment type="caution">
    <text evidence="14">The sequence shown here is derived from an EMBL/GenBank/DDBJ whole genome shotgun (WGS) entry which is preliminary data.</text>
</comment>
<keyword evidence="7 10" id="KW-0472">Membrane</keyword>
<gene>
    <name evidence="14" type="ORF">FA048_11100</name>
</gene>
<dbReference type="Proteomes" id="UP000309488">
    <property type="component" value="Unassembled WGS sequence"/>
</dbReference>
<keyword evidence="8 14" id="KW-0675">Receptor</keyword>
<dbReference type="GO" id="GO:0015344">
    <property type="term" value="F:siderophore uptake transmembrane transporter activity"/>
    <property type="evidence" value="ECO:0007669"/>
    <property type="project" value="TreeGrafter"/>
</dbReference>
<evidence type="ECO:0000256" key="7">
    <source>
        <dbReference type="ARBA" id="ARBA00023136"/>
    </source>
</evidence>
<evidence type="ECO:0000256" key="2">
    <source>
        <dbReference type="ARBA" id="ARBA00022448"/>
    </source>
</evidence>
<evidence type="ECO:0000313" key="15">
    <source>
        <dbReference type="Proteomes" id="UP000309488"/>
    </source>
</evidence>
<dbReference type="InterPro" id="IPR037066">
    <property type="entry name" value="Plug_dom_sf"/>
</dbReference>
<dbReference type="SUPFAM" id="SSF56935">
    <property type="entry name" value="Porins"/>
    <property type="match status" value="1"/>
</dbReference>
<dbReference type="AlphaFoldDB" id="A0A4U1CT28"/>
<dbReference type="Pfam" id="PF07715">
    <property type="entry name" value="Plug"/>
    <property type="match status" value="1"/>
</dbReference>
<dbReference type="InterPro" id="IPR039426">
    <property type="entry name" value="TonB-dep_rcpt-like"/>
</dbReference>
<evidence type="ECO:0000256" key="9">
    <source>
        <dbReference type="ARBA" id="ARBA00023237"/>
    </source>
</evidence>
<evidence type="ECO:0000256" key="5">
    <source>
        <dbReference type="ARBA" id="ARBA00022729"/>
    </source>
</evidence>
<evidence type="ECO:0000259" key="12">
    <source>
        <dbReference type="Pfam" id="PF00593"/>
    </source>
</evidence>
<reference evidence="14 15" key="1">
    <citation type="submission" date="2019-04" db="EMBL/GenBank/DDBJ databases">
        <title>Pedobacter sp. RP-3-22 sp. nov., isolated from Arctic soil.</title>
        <authorList>
            <person name="Dahal R.H."/>
            <person name="Kim D.-U."/>
        </authorList>
    </citation>
    <scope>NUCLEOTIDE SEQUENCE [LARGE SCALE GENOMIC DNA]</scope>
    <source>
        <strain evidence="14 15">RP-3-22</strain>
    </source>
</reference>
<comment type="similarity">
    <text evidence="10 11">Belongs to the TonB-dependent receptor family.</text>
</comment>
<dbReference type="InterPro" id="IPR000531">
    <property type="entry name" value="Beta-barrel_TonB"/>
</dbReference>
<dbReference type="Gene3D" id="2.170.130.10">
    <property type="entry name" value="TonB-dependent receptor, plug domain"/>
    <property type="match status" value="1"/>
</dbReference>
<keyword evidence="4 10" id="KW-0812">Transmembrane</keyword>
<evidence type="ECO:0000256" key="8">
    <source>
        <dbReference type="ARBA" id="ARBA00023170"/>
    </source>
</evidence>
<keyword evidence="5" id="KW-0732">Signal</keyword>
<comment type="subcellular location">
    <subcellularLocation>
        <location evidence="1 10">Cell outer membrane</location>
        <topology evidence="1 10">Multi-pass membrane protein</topology>
    </subcellularLocation>
</comment>
<dbReference type="Gene3D" id="2.40.170.20">
    <property type="entry name" value="TonB-dependent receptor, beta-barrel domain"/>
    <property type="match status" value="1"/>
</dbReference>
<evidence type="ECO:0000256" key="4">
    <source>
        <dbReference type="ARBA" id="ARBA00022692"/>
    </source>
</evidence>
<evidence type="ECO:0000256" key="10">
    <source>
        <dbReference type="PROSITE-ProRule" id="PRU01360"/>
    </source>
</evidence>
<dbReference type="Gene3D" id="2.60.40.1120">
    <property type="entry name" value="Carboxypeptidase-like, regulatory domain"/>
    <property type="match status" value="1"/>
</dbReference>
<keyword evidence="15" id="KW-1185">Reference proteome</keyword>
<dbReference type="OrthoDB" id="9795928at2"/>
<protein>
    <submittedName>
        <fullName evidence="14">TonB-dependent receptor</fullName>
    </submittedName>
</protein>
<keyword evidence="2 10" id="KW-0813">Transport</keyword>
<dbReference type="PROSITE" id="PS52016">
    <property type="entry name" value="TONB_DEPENDENT_REC_3"/>
    <property type="match status" value="1"/>
</dbReference>
<dbReference type="GO" id="GO:0009279">
    <property type="term" value="C:cell outer membrane"/>
    <property type="evidence" value="ECO:0007669"/>
    <property type="project" value="UniProtKB-SubCell"/>
</dbReference>
<evidence type="ECO:0000313" key="14">
    <source>
        <dbReference type="EMBL" id="TKC10954.1"/>
    </source>
</evidence>